<keyword evidence="1" id="KW-0812">Transmembrane</keyword>
<feature type="transmembrane region" description="Helical" evidence="1">
    <location>
        <begin position="57"/>
        <end position="78"/>
    </location>
</feature>
<dbReference type="RefSeq" id="WP_085800196.1">
    <property type="nucleotide sequence ID" value="NZ_FWXB01000006.1"/>
</dbReference>
<dbReference type="OrthoDB" id="7866377at2"/>
<protein>
    <submittedName>
        <fullName evidence="2">Uncharacterized protein</fullName>
    </submittedName>
</protein>
<organism evidence="2 3">
    <name type="scientific">Roseovarius aestuarii</name>
    <dbReference type="NCBI Taxonomy" id="475083"/>
    <lineage>
        <taxon>Bacteria</taxon>
        <taxon>Pseudomonadati</taxon>
        <taxon>Pseudomonadota</taxon>
        <taxon>Alphaproteobacteria</taxon>
        <taxon>Rhodobacterales</taxon>
        <taxon>Roseobacteraceae</taxon>
        <taxon>Roseovarius</taxon>
    </lineage>
</organism>
<evidence type="ECO:0000256" key="1">
    <source>
        <dbReference type="SAM" id="Phobius"/>
    </source>
</evidence>
<accession>A0A1X7BSR8</accession>
<keyword evidence="1" id="KW-0472">Membrane</keyword>
<keyword evidence="1" id="KW-1133">Transmembrane helix</keyword>
<reference evidence="2 3" key="1">
    <citation type="submission" date="2017-03" db="EMBL/GenBank/DDBJ databases">
        <authorList>
            <person name="Afonso C.L."/>
            <person name="Miller P.J."/>
            <person name="Scott M.A."/>
            <person name="Spackman E."/>
            <person name="Goraichik I."/>
            <person name="Dimitrov K.M."/>
            <person name="Suarez D.L."/>
            <person name="Swayne D.E."/>
        </authorList>
    </citation>
    <scope>NUCLEOTIDE SEQUENCE [LARGE SCALE GENOMIC DNA]</scope>
    <source>
        <strain evidence="2 3">CECT 7745</strain>
    </source>
</reference>
<dbReference type="AlphaFoldDB" id="A0A1X7BSR8"/>
<feature type="transmembrane region" description="Helical" evidence="1">
    <location>
        <begin position="85"/>
        <end position="104"/>
    </location>
</feature>
<feature type="transmembrane region" description="Helical" evidence="1">
    <location>
        <begin position="32"/>
        <end position="51"/>
    </location>
</feature>
<keyword evidence="3" id="KW-1185">Reference proteome</keyword>
<evidence type="ECO:0000313" key="2">
    <source>
        <dbReference type="EMBL" id="SMC12249.1"/>
    </source>
</evidence>
<proteinExistence type="predicted"/>
<evidence type="ECO:0000313" key="3">
    <source>
        <dbReference type="Proteomes" id="UP000193224"/>
    </source>
</evidence>
<dbReference type="Proteomes" id="UP000193224">
    <property type="component" value="Unassembled WGS sequence"/>
</dbReference>
<dbReference type="EMBL" id="FWXB01000006">
    <property type="protein sequence ID" value="SMC12249.1"/>
    <property type="molecule type" value="Genomic_DNA"/>
</dbReference>
<gene>
    <name evidence="2" type="ORF">ROA7745_02072</name>
</gene>
<name>A0A1X7BSR8_9RHOB</name>
<sequence length="105" mass="11638">MAEALELIFSFVAIGIYGSEERPRHPVWRNSIRIVAFAGAAIVYAILLAEWDLPDIASFLILPWLACSCVVLLGEYYLGSKKLGVVAIIIMLLLLVVSIVQMEFL</sequence>